<evidence type="ECO:0000313" key="15">
    <source>
        <dbReference type="EMBL" id="XDJ41223.1"/>
    </source>
</evidence>
<evidence type="ECO:0000256" key="4">
    <source>
        <dbReference type="ARBA" id="ARBA00016436"/>
    </source>
</evidence>
<proteinExistence type="inferred from homology"/>
<evidence type="ECO:0000313" key="16">
    <source>
        <dbReference type="EMBL" id="XDJ46396.1"/>
    </source>
</evidence>
<evidence type="ECO:0000256" key="3">
    <source>
        <dbReference type="ARBA" id="ARBA00012071"/>
    </source>
</evidence>
<dbReference type="GO" id="GO:0005886">
    <property type="term" value="C:plasma membrane"/>
    <property type="evidence" value="ECO:0007669"/>
    <property type="project" value="TreeGrafter"/>
</dbReference>
<dbReference type="PANTHER" id="PTHR42724:SF1">
    <property type="entry name" value="TETRAACYLDISACCHARIDE 4'-KINASE, MITOCHONDRIAL-RELATED"/>
    <property type="match status" value="1"/>
</dbReference>
<evidence type="ECO:0000313" key="17">
    <source>
        <dbReference type="EMBL" id="XDJ68374.1"/>
    </source>
</evidence>
<dbReference type="CDD" id="cd01983">
    <property type="entry name" value="SIMIBI"/>
    <property type="match status" value="1"/>
</dbReference>
<keyword evidence="7 13" id="KW-0808">Transferase</keyword>
<name>A0AB39CXB0_9BURK</name>
<keyword evidence="9 13" id="KW-0418">Kinase</keyword>
<dbReference type="Pfam" id="PF02606">
    <property type="entry name" value="LpxK"/>
    <property type="match status" value="1"/>
</dbReference>
<keyword evidence="10 13" id="KW-0067">ATP-binding</keyword>
<evidence type="ECO:0000256" key="11">
    <source>
        <dbReference type="ARBA" id="ARBA00023098"/>
    </source>
</evidence>
<protein>
    <recommendedName>
        <fullName evidence="4 13">Tetraacyldisaccharide 4'-kinase</fullName>
        <ecNumber evidence="3 13">2.7.1.130</ecNumber>
    </recommendedName>
    <alternativeName>
        <fullName evidence="12 13">Lipid A 4'-kinase</fullName>
    </alternativeName>
</protein>
<sequence>MNRRLEDCMLAAWSRRGGLSTLLLPLSWLYGRLSARRLRAQARGAWKAPVPVVIIGNILVGGTGKTPVTIAICQALKARGWRPGIVSRGYGVAIGPQARLSDGGGDASRLGDEPALIHAATGAPLAVHPRRALAAAALLASHPEVDVLIADDGLQHTALARDLEIIVQDGRGIGNGRLLPAGPLREPPARLAQADWLLTHLAHGETSPTLPPGCAPDAPRTIVMRLQPESATHLASGRTLPWADWRAEQGAASCSAAAGIGRPERFFAMLRATGVVLSQTLRIPDHQAIPADALRALPPGPVLITPKDAVKCVRPHDPRLWVVRATPVFSKPGWLDDLDRALRAAASGRTAPPPPGHPPMPGNRRNQPA</sequence>
<reference evidence="16" key="1">
    <citation type="submission" date="2024-05" db="EMBL/GenBank/DDBJ databases">
        <authorList>
            <person name="Luo Y.-C."/>
            <person name="Nicholds J."/>
            <person name="Mortimer T."/>
            <person name="Maboni G."/>
        </authorList>
    </citation>
    <scope>NUCLEOTIDE SEQUENCE</scope>
    <source>
        <strain evidence="17">144863</strain>
        <strain evidence="16">151836</strain>
        <strain evidence="15">153920</strain>
    </source>
</reference>
<dbReference type="EMBL" id="CP158262">
    <property type="protein sequence ID" value="XDJ68374.1"/>
    <property type="molecule type" value="Genomic_DNA"/>
</dbReference>
<dbReference type="GO" id="GO:0009245">
    <property type="term" value="P:lipid A biosynthetic process"/>
    <property type="evidence" value="ECO:0007669"/>
    <property type="project" value="UniProtKB-UniRule"/>
</dbReference>
<feature type="region of interest" description="Disordered" evidence="14">
    <location>
        <begin position="340"/>
        <end position="369"/>
    </location>
</feature>
<accession>A0AB39CXB0</accession>
<evidence type="ECO:0000256" key="13">
    <source>
        <dbReference type="HAMAP-Rule" id="MF_00409"/>
    </source>
</evidence>
<evidence type="ECO:0000256" key="14">
    <source>
        <dbReference type="SAM" id="MobiDB-lite"/>
    </source>
</evidence>
<dbReference type="PANTHER" id="PTHR42724">
    <property type="entry name" value="TETRAACYLDISACCHARIDE 4'-KINASE"/>
    <property type="match status" value="1"/>
</dbReference>
<comment type="similarity">
    <text evidence="13">Belongs to the LpxK family.</text>
</comment>
<keyword evidence="5 13" id="KW-0444">Lipid biosynthesis</keyword>
<dbReference type="InterPro" id="IPR003758">
    <property type="entry name" value="LpxK"/>
</dbReference>
<feature type="compositionally biased region" description="Pro residues" evidence="14">
    <location>
        <begin position="351"/>
        <end position="361"/>
    </location>
</feature>
<organism evidence="16">
    <name type="scientific">Castellaniella ginsengisoli</name>
    <dbReference type="NCBI Taxonomy" id="546114"/>
    <lineage>
        <taxon>Bacteria</taxon>
        <taxon>Pseudomonadati</taxon>
        <taxon>Pseudomonadota</taxon>
        <taxon>Betaproteobacteria</taxon>
        <taxon>Burkholderiales</taxon>
        <taxon>Alcaligenaceae</taxon>
        <taxon>Castellaniella</taxon>
    </lineage>
</organism>
<comment type="catalytic activity">
    <reaction evidence="13">
        <text>a lipid A disaccharide + ATP = a lipid IVA + ADP + H(+)</text>
        <dbReference type="Rhea" id="RHEA:67840"/>
        <dbReference type="ChEBI" id="CHEBI:15378"/>
        <dbReference type="ChEBI" id="CHEBI:30616"/>
        <dbReference type="ChEBI" id="CHEBI:176343"/>
        <dbReference type="ChEBI" id="CHEBI:176425"/>
        <dbReference type="ChEBI" id="CHEBI:456216"/>
        <dbReference type="EC" id="2.7.1.130"/>
    </reaction>
</comment>
<evidence type="ECO:0000256" key="7">
    <source>
        <dbReference type="ARBA" id="ARBA00022679"/>
    </source>
</evidence>
<dbReference type="EMBL" id="CP158254">
    <property type="protein sequence ID" value="XDJ46396.1"/>
    <property type="molecule type" value="Genomic_DNA"/>
</dbReference>
<keyword evidence="11 13" id="KW-0443">Lipid metabolism</keyword>
<dbReference type="SUPFAM" id="SSF52540">
    <property type="entry name" value="P-loop containing nucleoside triphosphate hydrolases"/>
    <property type="match status" value="1"/>
</dbReference>
<evidence type="ECO:0000256" key="5">
    <source>
        <dbReference type="ARBA" id="ARBA00022516"/>
    </source>
</evidence>
<feature type="binding site" evidence="13">
    <location>
        <begin position="59"/>
        <end position="66"/>
    </location>
    <ligand>
        <name>ATP</name>
        <dbReference type="ChEBI" id="CHEBI:30616"/>
    </ligand>
</feature>
<evidence type="ECO:0000256" key="2">
    <source>
        <dbReference type="ARBA" id="ARBA00004870"/>
    </source>
</evidence>
<evidence type="ECO:0000256" key="10">
    <source>
        <dbReference type="ARBA" id="ARBA00022840"/>
    </source>
</evidence>
<dbReference type="NCBIfam" id="TIGR00682">
    <property type="entry name" value="lpxK"/>
    <property type="match status" value="1"/>
</dbReference>
<gene>
    <name evidence="13 16" type="primary">lpxK</name>
    <name evidence="17" type="ORF">ABRY94_09735</name>
    <name evidence="15" type="ORF">ABRY99_09695</name>
    <name evidence="16" type="ORF">ABRZ04_08545</name>
</gene>
<dbReference type="GO" id="GO:0005524">
    <property type="term" value="F:ATP binding"/>
    <property type="evidence" value="ECO:0007669"/>
    <property type="project" value="UniProtKB-UniRule"/>
</dbReference>
<dbReference type="InterPro" id="IPR027417">
    <property type="entry name" value="P-loop_NTPase"/>
</dbReference>
<dbReference type="AlphaFoldDB" id="A0AB39CXB0"/>
<comment type="pathway">
    <text evidence="2 13">Glycolipid biosynthesis; lipid IV(A) biosynthesis; lipid IV(A) from (3R)-3-hydroxytetradecanoyl-[acyl-carrier-protein] and UDP-N-acetyl-alpha-D-glucosamine: step 6/6.</text>
</comment>
<comment type="function">
    <text evidence="1 13">Transfers the gamma-phosphate of ATP to the 4'-position of a tetraacyldisaccharide 1-phosphate intermediate (termed DS-1-P) to form tetraacyldisaccharide 1,4'-bis-phosphate (lipid IVA).</text>
</comment>
<dbReference type="HAMAP" id="MF_00409">
    <property type="entry name" value="LpxK"/>
    <property type="match status" value="1"/>
</dbReference>
<dbReference type="GO" id="GO:0009029">
    <property type="term" value="F:lipid-A 4'-kinase activity"/>
    <property type="evidence" value="ECO:0007669"/>
    <property type="project" value="UniProtKB-UniRule"/>
</dbReference>
<dbReference type="EMBL" id="CP158252">
    <property type="protein sequence ID" value="XDJ41223.1"/>
    <property type="molecule type" value="Genomic_DNA"/>
</dbReference>
<dbReference type="EC" id="2.7.1.130" evidence="3 13"/>
<keyword evidence="8 13" id="KW-0547">Nucleotide-binding</keyword>
<evidence type="ECO:0000256" key="12">
    <source>
        <dbReference type="ARBA" id="ARBA00029757"/>
    </source>
</evidence>
<evidence type="ECO:0000256" key="8">
    <source>
        <dbReference type="ARBA" id="ARBA00022741"/>
    </source>
</evidence>
<keyword evidence="6 13" id="KW-0441">Lipid A biosynthesis</keyword>
<evidence type="ECO:0000256" key="1">
    <source>
        <dbReference type="ARBA" id="ARBA00002274"/>
    </source>
</evidence>
<evidence type="ECO:0000256" key="9">
    <source>
        <dbReference type="ARBA" id="ARBA00022777"/>
    </source>
</evidence>
<evidence type="ECO:0000256" key="6">
    <source>
        <dbReference type="ARBA" id="ARBA00022556"/>
    </source>
</evidence>
<dbReference type="GO" id="GO:0009244">
    <property type="term" value="P:lipopolysaccharide core region biosynthetic process"/>
    <property type="evidence" value="ECO:0007669"/>
    <property type="project" value="TreeGrafter"/>
</dbReference>